<dbReference type="Proteomes" id="UP000230766">
    <property type="component" value="Unassembled WGS sequence"/>
</dbReference>
<reference evidence="3" key="1">
    <citation type="submission" date="2017-09" db="EMBL/GenBank/DDBJ databases">
        <title>Depth-based differentiation of microbial function through sediment-hosted aquifers and enrichment of novel symbionts in the deep terrestrial subsurface.</title>
        <authorList>
            <person name="Probst A.J."/>
            <person name="Ladd B."/>
            <person name="Jarett J.K."/>
            <person name="Geller-Mcgrath D.E."/>
            <person name="Sieber C.M.K."/>
            <person name="Emerson J.B."/>
            <person name="Anantharaman K."/>
            <person name="Thomas B.C."/>
            <person name="Malmstrom R."/>
            <person name="Stieglmeier M."/>
            <person name="Klingl A."/>
            <person name="Woyke T."/>
            <person name="Ryan C.M."/>
            <person name="Banfield J.F."/>
        </authorList>
    </citation>
    <scope>NUCLEOTIDE SEQUENCE [LARGE SCALE GENOMIC DNA]</scope>
</reference>
<keyword evidence="1" id="KW-0472">Membrane</keyword>
<dbReference type="AlphaFoldDB" id="A0A2M7EB16"/>
<evidence type="ECO:0000256" key="1">
    <source>
        <dbReference type="SAM" id="Phobius"/>
    </source>
</evidence>
<proteinExistence type="predicted"/>
<evidence type="ECO:0008006" key="4">
    <source>
        <dbReference type="Google" id="ProtNLM"/>
    </source>
</evidence>
<evidence type="ECO:0000313" key="3">
    <source>
        <dbReference type="Proteomes" id="UP000230766"/>
    </source>
</evidence>
<keyword evidence="1" id="KW-1133">Transmembrane helix</keyword>
<keyword evidence="1" id="KW-0812">Transmembrane</keyword>
<sequence length="174" mass="19914">MVEIIPRKAAPLPFWLKILFYVLVILLVGAILSFFILGYLQKKSLTELQNLEGEISKERTPQKLTQEEEILTYQKKIKDFDLLLGSHFLPSKFFDFLEKTTHPRIWISQISLAPGEAQVSLTGQAESFTALGQQIQIPKSETLLKETKLTKISLGKKGEIEFILNLSFDPQFFK</sequence>
<feature type="transmembrane region" description="Helical" evidence="1">
    <location>
        <begin position="18"/>
        <end position="40"/>
    </location>
</feature>
<dbReference type="InterPro" id="IPR007813">
    <property type="entry name" value="PilN"/>
</dbReference>
<name>A0A2M7EB16_9BACT</name>
<gene>
    <name evidence="2" type="ORF">COS09_02285</name>
</gene>
<comment type="caution">
    <text evidence="2">The sequence shown here is derived from an EMBL/GenBank/DDBJ whole genome shotgun (WGS) entry which is preliminary data.</text>
</comment>
<dbReference type="Pfam" id="PF05137">
    <property type="entry name" value="PilN"/>
    <property type="match status" value="1"/>
</dbReference>
<evidence type="ECO:0000313" key="2">
    <source>
        <dbReference type="EMBL" id="PIV64919.1"/>
    </source>
</evidence>
<protein>
    <recommendedName>
        <fullName evidence="4">PilN domain-containing protein</fullName>
    </recommendedName>
</protein>
<organism evidence="2 3">
    <name type="scientific">Candidatus Nealsonbacteria bacterium CG01_land_8_20_14_3_00_12</name>
    <dbReference type="NCBI Taxonomy" id="1974697"/>
    <lineage>
        <taxon>Bacteria</taxon>
        <taxon>Candidatus Nealsoniibacteriota</taxon>
    </lineage>
</organism>
<dbReference type="EMBL" id="PETJ01000060">
    <property type="protein sequence ID" value="PIV64919.1"/>
    <property type="molecule type" value="Genomic_DNA"/>
</dbReference>
<accession>A0A2M7EB16</accession>